<feature type="region of interest" description="Disordered" evidence="2">
    <location>
        <begin position="870"/>
        <end position="975"/>
    </location>
</feature>
<dbReference type="EMBL" id="JAFMPY010000009">
    <property type="protein sequence ID" value="MBO0904204.1"/>
    <property type="molecule type" value="Genomic_DNA"/>
</dbReference>
<feature type="domain" description="Peptidoglycan binding-like" evidence="3">
    <location>
        <begin position="1248"/>
        <end position="1301"/>
    </location>
</feature>
<reference evidence="4 5" key="1">
    <citation type="submission" date="2021-03" db="EMBL/GenBank/DDBJ databases">
        <title>Whole genome sequence of Jiella sp. MQZ13P-4.</title>
        <authorList>
            <person name="Tuo L."/>
        </authorList>
    </citation>
    <scope>NUCLEOTIDE SEQUENCE [LARGE SCALE GENOMIC DNA]</scope>
    <source>
        <strain evidence="4 5">MQZ13P-4</strain>
    </source>
</reference>
<organism evidence="4 5">
    <name type="scientific">Jiella sonneratiae</name>
    <dbReference type="NCBI Taxonomy" id="2816856"/>
    <lineage>
        <taxon>Bacteria</taxon>
        <taxon>Pseudomonadati</taxon>
        <taxon>Pseudomonadota</taxon>
        <taxon>Alphaproteobacteria</taxon>
        <taxon>Hyphomicrobiales</taxon>
        <taxon>Aurantimonadaceae</taxon>
        <taxon>Jiella</taxon>
    </lineage>
</organism>
<feature type="compositionally biased region" description="Basic and acidic residues" evidence="2">
    <location>
        <begin position="45"/>
        <end position="55"/>
    </location>
</feature>
<comment type="caution">
    <text evidence="4">The sequence shown here is derived from an EMBL/GenBank/DDBJ whole genome shotgun (WGS) entry which is preliminary data.</text>
</comment>
<dbReference type="InterPro" id="IPR036365">
    <property type="entry name" value="PGBD-like_sf"/>
</dbReference>
<feature type="region of interest" description="Disordered" evidence="2">
    <location>
        <begin position="739"/>
        <end position="759"/>
    </location>
</feature>
<feature type="coiled-coil region" evidence="1">
    <location>
        <begin position="330"/>
        <end position="389"/>
    </location>
</feature>
<dbReference type="Gene3D" id="1.10.101.10">
    <property type="entry name" value="PGBD-like superfamily/PGBD"/>
    <property type="match status" value="1"/>
</dbReference>
<dbReference type="Pfam" id="PF01471">
    <property type="entry name" value="PG_binding_1"/>
    <property type="match status" value="1"/>
</dbReference>
<dbReference type="Gene3D" id="1.25.40.10">
    <property type="entry name" value="Tetratricopeptide repeat domain"/>
    <property type="match status" value="1"/>
</dbReference>
<dbReference type="InterPro" id="IPR002477">
    <property type="entry name" value="Peptidoglycan-bd-like"/>
</dbReference>
<dbReference type="InterPro" id="IPR052945">
    <property type="entry name" value="Mitotic_Regulator"/>
</dbReference>
<proteinExistence type="predicted"/>
<sequence>MADLQGMEKGRHRGAEEGSSLESLSRTLEELEARLSKLTASHARAAADLHRHEPAAARPDAAEPVLLAASAGRRAVGAARPSPRTDLSQAVSEIVMRQRTLNRSAAARPAAAGAALREAPVDDISAKERSEAQPRVTPLPATDEAAAARLAARPKVPAGPSITEQLERLREELRADMAKSFQPRFDDMRDAVDELRRMIAERASSAKIDAEIARVHEGLARMATSGADEVGVEGLRSELDSIKSLVKDVAREESLRLADAKWDDIRETINDREAASTTERRDIKDELERLRMSLGGLASEEHIKAVERRWDEFESRYLDKPERAEGPDLTELLRSEMASLRDKLETLASEQSVKAVEARWGSLEERFASRAIEENIGALSGRMEQLEKTLSRLPDSLALAPIEARLEALSAGLDALGAARRDEAEEANFQALEERLDEISRAIVAAATKAPSVDMSPVERVEARLQALQTRVDSLGEADVEAMSTRIAELADRIEGLSNGPAIAALGERIEAFSSQLDSLASMPANAGPDVAAIEARLVSLNQRLESFAAPSLDPEIVGALEAQITRLSERIAEVGSATALSDPDLDERLATIEFRIEENREAIIESAQAAADAAVRRMMEEGEGRQGAYVEQLAGDLRALQEMSRASGEQSQTFYEAMHATLLKLVDRIDRIDAEIGSGREPAAAEAVHAAPAVDEAPRGLRGMLKRRSAKAAPAAAREMRPDPWQEPEFADHAAASAQPEGFGGQPDGGDAGDPLDVASQEANRPLAVGSGQPDIVSLIERVRAQQAGRSEEDHGGKADFIAAARRAALAAAAEADVMRNSRAGEADNASGEGLAATIRRRRKPILLAVSAILLAVLASQMAPRLMSGSAPENRAARDAVATQDQALPAGGEANVSDTTTAAEPVSKKQATAAGDAAGPGIAVPAGSASNRTADVPAPMTTAGALPSPKVGFSLDDGPSQAGFAETAGPAADASAIDAPNAQTASQGAVAGLAEPAPADAGAATDAQGAQPAIAPADLPSIPEGLASQPLMAAAQAGDPKALFEIGLRLMEGRLGEPDPKAAARWFELAAGRDFAPAEYSLGTLYEKGNGVDRDLAKARDEYQAAADGGNVRAMHNLAVLYATGIDGKSDPAKAAQWFEKAASYGMPDSQYNLGILFARGAGVDQDLVKSYKWFSIVAGEGDKDAASKRDEIRKALTPAQLKSADADIAGFKPLARNEQANTVDIPKEWTGPSEKTETSSVDMTRAIRNIQAILIKIGYDPGAPDGVMGEKTTQAIKAFQKDSGLAATGKVDETLIRKLLARKDG</sequence>
<feature type="region of interest" description="Disordered" evidence="2">
    <location>
        <begin position="43"/>
        <end position="63"/>
    </location>
</feature>
<evidence type="ECO:0000313" key="5">
    <source>
        <dbReference type="Proteomes" id="UP000664288"/>
    </source>
</evidence>
<feature type="compositionally biased region" description="Low complexity" evidence="2">
    <location>
        <begin position="17"/>
        <end position="26"/>
    </location>
</feature>
<dbReference type="InterPro" id="IPR036366">
    <property type="entry name" value="PGBDSf"/>
</dbReference>
<dbReference type="RefSeq" id="WP_207350840.1">
    <property type="nucleotide sequence ID" value="NZ_JAFMPY010000009.1"/>
</dbReference>
<protein>
    <submittedName>
        <fullName evidence="4">SEL1-like repeat protein</fullName>
    </submittedName>
</protein>
<feature type="compositionally biased region" description="Low complexity" evidence="2">
    <location>
        <begin position="109"/>
        <end position="118"/>
    </location>
</feature>
<dbReference type="InterPro" id="IPR006597">
    <property type="entry name" value="Sel1-like"/>
</dbReference>
<dbReference type="SUPFAM" id="SSF81901">
    <property type="entry name" value="HCP-like"/>
    <property type="match status" value="1"/>
</dbReference>
<dbReference type="Gene3D" id="1.20.1270.70">
    <property type="entry name" value="Designed single chain three-helix bundle"/>
    <property type="match status" value="1"/>
</dbReference>
<evidence type="ECO:0000313" key="4">
    <source>
        <dbReference type="EMBL" id="MBO0904204.1"/>
    </source>
</evidence>
<dbReference type="InterPro" id="IPR011990">
    <property type="entry name" value="TPR-like_helical_dom_sf"/>
</dbReference>
<feature type="compositionally biased region" description="Low complexity" evidence="2">
    <location>
        <begin position="995"/>
        <end position="1016"/>
    </location>
</feature>
<evidence type="ECO:0000259" key="3">
    <source>
        <dbReference type="Pfam" id="PF01471"/>
    </source>
</evidence>
<dbReference type="Proteomes" id="UP000664288">
    <property type="component" value="Unassembled WGS sequence"/>
</dbReference>
<dbReference type="Pfam" id="PF08238">
    <property type="entry name" value="Sel1"/>
    <property type="match status" value="4"/>
</dbReference>
<dbReference type="SMART" id="SM00671">
    <property type="entry name" value="SEL1"/>
    <property type="match status" value="4"/>
</dbReference>
<feature type="region of interest" description="Disordered" evidence="2">
    <location>
        <begin position="1"/>
        <end position="26"/>
    </location>
</feature>
<evidence type="ECO:0000256" key="1">
    <source>
        <dbReference type="SAM" id="Coils"/>
    </source>
</evidence>
<accession>A0ABS3J3F8</accession>
<feature type="coiled-coil region" evidence="1">
    <location>
        <begin position="422"/>
        <end position="478"/>
    </location>
</feature>
<dbReference type="PANTHER" id="PTHR43628">
    <property type="entry name" value="ACTIVATOR OF C KINASE PROTEIN 1-RELATED"/>
    <property type="match status" value="1"/>
</dbReference>
<name>A0ABS3J3F8_9HYPH</name>
<feature type="region of interest" description="Disordered" evidence="2">
    <location>
        <begin position="109"/>
        <end position="141"/>
    </location>
</feature>
<keyword evidence="5" id="KW-1185">Reference proteome</keyword>
<dbReference type="PANTHER" id="PTHR43628:SF1">
    <property type="entry name" value="CHITIN SYNTHASE REGULATORY FACTOR 2-RELATED"/>
    <property type="match status" value="1"/>
</dbReference>
<feature type="compositionally biased region" description="Gly residues" evidence="2">
    <location>
        <begin position="743"/>
        <end position="753"/>
    </location>
</feature>
<feature type="compositionally biased region" description="Basic and acidic residues" evidence="2">
    <location>
        <begin position="1"/>
        <end position="16"/>
    </location>
</feature>
<evidence type="ECO:0000256" key="2">
    <source>
        <dbReference type="SAM" id="MobiDB-lite"/>
    </source>
</evidence>
<keyword evidence="1" id="KW-0175">Coiled coil</keyword>
<feature type="region of interest" description="Disordered" evidence="2">
    <location>
        <begin position="995"/>
        <end position="1022"/>
    </location>
</feature>
<gene>
    <name evidence="4" type="ORF">J1C47_11160</name>
</gene>
<dbReference type="SUPFAM" id="SSF47090">
    <property type="entry name" value="PGBD-like"/>
    <property type="match status" value="1"/>
</dbReference>